<dbReference type="Proteomes" id="UP000054359">
    <property type="component" value="Unassembled WGS sequence"/>
</dbReference>
<organism evidence="1 2">
    <name type="scientific">Stegodyphus mimosarum</name>
    <name type="common">African social velvet spider</name>
    <dbReference type="NCBI Taxonomy" id="407821"/>
    <lineage>
        <taxon>Eukaryota</taxon>
        <taxon>Metazoa</taxon>
        <taxon>Ecdysozoa</taxon>
        <taxon>Arthropoda</taxon>
        <taxon>Chelicerata</taxon>
        <taxon>Arachnida</taxon>
        <taxon>Araneae</taxon>
        <taxon>Araneomorphae</taxon>
        <taxon>Entelegynae</taxon>
        <taxon>Eresoidea</taxon>
        <taxon>Eresidae</taxon>
        <taxon>Stegodyphus</taxon>
    </lineage>
</organism>
<dbReference type="OrthoDB" id="2418792at2759"/>
<dbReference type="PANTHER" id="PTHR14386:SF2">
    <property type="entry name" value="PROTEIN FAM204A"/>
    <property type="match status" value="1"/>
</dbReference>
<feature type="non-terminal residue" evidence="1">
    <location>
        <position position="233"/>
    </location>
</feature>
<dbReference type="AlphaFoldDB" id="A0A087TDX9"/>
<dbReference type="STRING" id="407821.A0A087TDX9"/>
<gene>
    <name evidence="1" type="ORF">X975_03921</name>
</gene>
<proteinExistence type="predicted"/>
<reference evidence="1 2" key="1">
    <citation type="submission" date="2013-11" db="EMBL/GenBank/DDBJ databases">
        <title>Genome sequencing of Stegodyphus mimosarum.</title>
        <authorList>
            <person name="Bechsgaard J."/>
        </authorList>
    </citation>
    <scope>NUCLEOTIDE SEQUENCE [LARGE SCALE GENOMIC DNA]</scope>
</reference>
<evidence type="ECO:0000313" key="1">
    <source>
        <dbReference type="EMBL" id="KFM63318.1"/>
    </source>
</evidence>
<dbReference type="PANTHER" id="PTHR14386">
    <property type="entry name" value="PROTEIN FAM204A"/>
    <property type="match status" value="1"/>
</dbReference>
<dbReference type="OMA" id="QRWEMKS"/>
<evidence type="ECO:0008006" key="3">
    <source>
        <dbReference type="Google" id="ProtNLM"/>
    </source>
</evidence>
<protein>
    <recommendedName>
        <fullName evidence="3">Protein FAM204A</fullName>
    </recommendedName>
</protein>
<sequence>MILAYDNRSSSESDEDDICTWSAKKRKKNHDQNKVNISTVQTVHSENIEKDKRNEPDLTNQCKKFDELKSKFTDIRTFSALRSQRVEERKSKQLVKKALRDPAIKKAVENLGNASASESVASGNEEVKWDDIKPLLTVNDHLQGPVSHSDFGPKTELEYLIEDAIKEGDFEKAELLSDTLANREFAVKISKAFAAKKRLDKMQEQAAIEKERRLKKIRWTFDAKERWQMKGNM</sequence>
<keyword evidence="2" id="KW-1185">Reference proteome</keyword>
<dbReference type="InterPro" id="IPR037690">
    <property type="entry name" value="FAM204A"/>
</dbReference>
<evidence type="ECO:0000313" key="2">
    <source>
        <dbReference type="Proteomes" id="UP000054359"/>
    </source>
</evidence>
<name>A0A087TDX9_STEMI</name>
<accession>A0A087TDX9</accession>
<dbReference type="EMBL" id="KK114785">
    <property type="protein sequence ID" value="KFM63318.1"/>
    <property type="molecule type" value="Genomic_DNA"/>
</dbReference>